<feature type="domain" description="HTH tetR-type" evidence="5">
    <location>
        <begin position="17"/>
        <end position="77"/>
    </location>
</feature>
<dbReference type="InterPro" id="IPR001647">
    <property type="entry name" value="HTH_TetR"/>
</dbReference>
<evidence type="ECO:0000313" key="6">
    <source>
        <dbReference type="EMBL" id="MFD1528024.1"/>
    </source>
</evidence>
<keyword evidence="3" id="KW-0804">Transcription</keyword>
<dbReference type="EMBL" id="JBHUCP010000001">
    <property type="protein sequence ID" value="MFD1528024.1"/>
    <property type="molecule type" value="Genomic_DNA"/>
</dbReference>
<dbReference type="PANTHER" id="PTHR30055:SF234">
    <property type="entry name" value="HTH-TYPE TRANSCRIPTIONAL REGULATOR BETI"/>
    <property type="match status" value="1"/>
</dbReference>
<dbReference type="InterPro" id="IPR009057">
    <property type="entry name" value="Homeodomain-like_sf"/>
</dbReference>
<dbReference type="PRINTS" id="PR00455">
    <property type="entry name" value="HTHTETR"/>
</dbReference>
<evidence type="ECO:0000256" key="4">
    <source>
        <dbReference type="PROSITE-ProRule" id="PRU00335"/>
    </source>
</evidence>
<evidence type="ECO:0000313" key="7">
    <source>
        <dbReference type="Proteomes" id="UP001597145"/>
    </source>
</evidence>
<protein>
    <submittedName>
        <fullName evidence="6">TetR/AcrR family transcriptional regulator</fullName>
    </submittedName>
</protein>
<keyword evidence="2 4" id="KW-0238">DNA-binding</keyword>
<accession>A0ABW4FBQ9</accession>
<dbReference type="Pfam" id="PF00440">
    <property type="entry name" value="TetR_N"/>
    <property type="match status" value="1"/>
</dbReference>
<dbReference type="InterPro" id="IPR050109">
    <property type="entry name" value="HTH-type_TetR-like_transc_reg"/>
</dbReference>
<dbReference type="SUPFAM" id="SSF46689">
    <property type="entry name" value="Homeodomain-like"/>
    <property type="match status" value="1"/>
</dbReference>
<dbReference type="Proteomes" id="UP001597145">
    <property type="component" value="Unassembled WGS sequence"/>
</dbReference>
<evidence type="ECO:0000256" key="3">
    <source>
        <dbReference type="ARBA" id="ARBA00023163"/>
    </source>
</evidence>
<proteinExistence type="predicted"/>
<organism evidence="6 7">
    <name type="scientific">Pseudonocardia aurantiaca</name>
    <dbReference type="NCBI Taxonomy" id="75290"/>
    <lineage>
        <taxon>Bacteria</taxon>
        <taxon>Bacillati</taxon>
        <taxon>Actinomycetota</taxon>
        <taxon>Actinomycetes</taxon>
        <taxon>Pseudonocardiales</taxon>
        <taxon>Pseudonocardiaceae</taxon>
        <taxon>Pseudonocardia</taxon>
    </lineage>
</organism>
<feature type="DNA-binding region" description="H-T-H motif" evidence="4">
    <location>
        <begin position="40"/>
        <end position="59"/>
    </location>
</feature>
<comment type="caution">
    <text evidence="6">The sequence shown here is derived from an EMBL/GenBank/DDBJ whole genome shotgun (WGS) entry which is preliminary data.</text>
</comment>
<evidence type="ECO:0000256" key="2">
    <source>
        <dbReference type="ARBA" id="ARBA00023125"/>
    </source>
</evidence>
<dbReference type="PROSITE" id="PS50977">
    <property type="entry name" value="HTH_TETR_2"/>
    <property type="match status" value="1"/>
</dbReference>
<keyword evidence="7" id="KW-1185">Reference proteome</keyword>
<evidence type="ECO:0000259" key="5">
    <source>
        <dbReference type="PROSITE" id="PS50977"/>
    </source>
</evidence>
<dbReference type="Gene3D" id="1.10.357.10">
    <property type="entry name" value="Tetracycline Repressor, domain 2"/>
    <property type="match status" value="1"/>
</dbReference>
<keyword evidence="1" id="KW-0805">Transcription regulation</keyword>
<name>A0ABW4FBQ9_9PSEU</name>
<gene>
    <name evidence="6" type="ORF">ACFSCY_01050</name>
</gene>
<sequence length="222" mass="23300">MPTHTRTARAARAERAAATRARIVAAAVPLFVEHGYLETTMAGIARAAGVAVQTLYLSFGSKVAVLEAALGAEAEREPDEWITRLAAEPDGRSALRSYTAATAMRIERRHPLDAVLRAAAADPEPGELLETTRKAALALHAVAVDELSELSGFTTRITVQRATEIVAALLSPESYGLLVVGQGWATAEWAEWVAAHLAADLFPPAGLKDAPELSATGGTLGA</sequence>
<dbReference type="PANTHER" id="PTHR30055">
    <property type="entry name" value="HTH-TYPE TRANSCRIPTIONAL REGULATOR RUTR"/>
    <property type="match status" value="1"/>
</dbReference>
<reference evidence="7" key="1">
    <citation type="journal article" date="2019" name="Int. J. Syst. Evol. Microbiol.">
        <title>The Global Catalogue of Microorganisms (GCM) 10K type strain sequencing project: providing services to taxonomists for standard genome sequencing and annotation.</title>
        <authorList>
            <consortium name="The Broad Institute Genomics Platform"/>
            <consortium name="The Broad Institute Genome Sequencing Center for Infectious Disease"/>
            <person name="Wu L."/>
            <person name="Ma J."/>
        </authorList>
    </citation>
    <scope>NUCLEOTIDE SEQUENCE [LARGE SCALE GENOMIC DNA]</scope>
    <source>
        <strain evidence="7">JCM 12165</strain>
    </source>
</reference>
<dbReference type="RefSeq" id="WP_343972101.1">
    <property type="nucleotide sequence ID" value="NZ_BAAAJG010000003.1"/>
</dbReference>
<evidence type="ECO:0000256" key="1">
    <source>
        <dbReference type="ARBA" id="ARBA00023015"/>
    </source>
</evidence>